<comment type="caution">
    <text evidence="4">The sequence shown here is derived from an EMBL/GenBank/DDBJ whole genome shotgun (WGS) entry which is preliminary data.</text>
</comment>
<dbReference type="CDD" id="cd00616">
    <property type="entry name" value="AHBA_syn"/>
    <property type="match status" value="1"/>
</dbReference>
<keyword evidence="4" id="KW-0808">Transferase</keyword>
<evidence type="ECO:0000313" key="5">
    <source>
        <dbReference type="Proteomes" id="UP001597460"/>
    </source>
</evidence>
<dbReference type="InterPro" id="IPR015422">
    <property type="entry name" value="PyrdxlP-dep_Trfase_small"/>
</dbReference>
<dbReference type="PANTHER" id="PTHR30244:SF36">
    <property type="entry name" value="3-OXO-GLUCOSE-6-PHOSPHATE:GLUTAMATE AMINOTRANSFERASE"/>
    <property type="match status" value="1"/>
</dbReference>
<dbReference type="InterPro" id="IPR015424">
    <property type="entry name" value="PyrdxlP-dep_Trfase"/>
</dbReference>
<protein>
    <submittedName>
        <fullName evidence="4">DegT/DnrJ/EryC1/StrS family aminotransferase</fullName>
    </submittedName>
</protein>
<dbReference type="InterPro" id="IPR015421">
    <property type="entry name" value="PyrdxlP-dep_Trfase_major"/>
</dbReference>
<dbReference type="Pfam" id="PF01041">
    <property type="entry name" value="DegT_DnrJ_EryC1"/>
    <property type="match status" value="2"/>
</dbReference>
<dbReference type="EMBL" id="JBHULI010000022">
    <property type="protein sequence ID" value="MFD2532024.1"/>
    <property type="molecule type" value="Genomic_DNA"/>
</dbReference>
<gene>
    <name evidence="4" type="ORF">ACFSVN_06175</name>
</gene>
<sequence length="407" mass="45261">MSIPLLDLNRQYDTIKEEIRDVIDEVLESQYFIMGDNVEQFEGEAGTYCETKHAYGCASGSDALLLALMAMDINPGDYVITSPFTFFATAGAISRLNAIPVFLDIEKDSYNLDPKQVELFLKKEHPVYKKLDPDPERIKAVIPVHLYGQMADMDPIMEIANEHGLKVIEDAAQAIGATYKGQKAGSMGDFGCFSFFPSKNLGAYGDAGLITVKDPILAEKTDILRLHGAKPKYHHSIVGINSRLDSIQAAILSVKLRYLDEWSEKRKEIAHTYNELFRKAGIVGDLNQCKDGCSENCGLETNSIITPTETTGASDRSGRHIYHQYTIRTKKRDALARVLNAENIGHSVYYPVPLHEQECFSYLGYKASDCPNAHCASRQVISLPIYPELKEAEIQKVADTVISVHTS</sequence>
<evidence type="ECO:0000256" key="2">
    <source>
        <dbReference type="ARBA" id="ARBA00037999"/>
    </source>
</evidence>
<reference evidence="5" key="1">
    <citation type="journal article" date="2019" name="Int. J. Syst. Evol. Microbiol.">
        <title>The Global Catalogue of Microorganisms (GCM) 10K type strain sequencing project: providing services to taxonomists for standard genome sequencing and annotation.</title>
        <authorList>
            <consortium name="The Broad Institute Genomics Platform"/>
            <consortium name="The Broad Institute Genome Sequencing Center for Infectious Disease"/>
            <person name="Wu L."/>
            <person name="Ma J."/>
        </authorList>
    </citation>
    <scope>NUCLEOTIDE SEQUENCE [LARGE SCALE GENOMIC DNA]</scope>
    <source>
        <strain evidence="5">KCTC 52042</strain>
    </source>
</reference>
<dbReference type="InterPro" id="IPR000653">
    <property type="entry name" value="DegT/StrS_aminotransferase"/>
</dbReference>
<name>A0ABW5JK80_9BACT</name>
<evidence type="ECO:0000256" key="1">
    <source>
        <dbReference type="ARBA" id="ARBA00022898"/>
    </source>
</evidence>
<dbReference type="PIRSF" id="PIRSF000390">
    <property type="entry name" value="PLP_StrS"/>
    <property type="match status" value="1"/>
</dbReference>
<dbReference type="Proteomes" id="UP001597460">
    <property type="component" value="Unassembled WGS sequence"/>
</dbReference>
<comment type="similarity">
    <text evidence="2 3">Belongs to the DegT/DnrJ/EryC1 family.</text>
</comment>
<accession>A0ABW5JK80</accession>
<dbReference type="SUPFAM" id="SSF53383">
    <property type="entry name" value="PLP-dependent transferases"/>
    <property type="match status" value="1"/>
</dbReference>
<dbReference type="GO" id="GO:0008483">
    <property type="term" value="F:transaminase activity"/>
    <property type="evidence" value="ECO:0007669"/>
    <property type="project" value="UniProtKB-KW"/>
</dbReference>
<evidence type="ECO:0000256" key="3">
    <source>
        <dbReference type="RuleBase" id="RU004508"/>
    </source>
</evidence>
<keyword evidence="1 3" id="KW-0663">Pyridoxal phosphate</keyword>
<dbReference type="Gene3D" id="3.90.1150.10">
    <property type="entry name" value="Aspartate Aminotransferase, domain 1"/>
    <property type="match status" value="1"/>
</dbReference>
<keyword evidence="5" id="KW-1185">Reference proteome</keyword>
<dbReference type="RefSeq" id="WP_390300084.1">
    <property type="nucleotide sequence ID" value="NZ_JBHULI010000022.1"/>
</dbReference>
<dbReference type="PANTHER" id="PTHR30244">
    <property type="entry name" value="TRANSAMINASE"/>
    <property type="match status" value="1"/>
</dbReference>
<evidence type="ECO:0000313" key="4">
    <source>
        <dbReference type="EMBL" id="MFD2532024.1"/>
    </source>
</evidence>
<organism evidence="4 5">
    <name type="scientific">Gracilimonas halophila</name>
    <dbReference type="NCBI Taxonomy" id="1834464"/>
    <lineage>
        <taxon>Bacteria</taxon>
        <taxon>Pseudomonadati</taxon>
        <taxon>Balneolota</taxon>
        <taxon>Balneolia</taxon>
        <taxon>Balneolales</taxon>
        <taxon>Balneolaceae</taxon>
        <taxon>Gracilimonas</taxon>
    </lineage>
</organism>
<keyword evidence="4" id="KW-0032">Aminotransferase</keyword>
<proteinExistence type="inferred from homology"/>
<dbReference type="Gene3D" id="3.40.640.10">
    <property type="entry name" value="Type I PLP-dependent aspartate aminotransferase-like (Major domain)"/>
    <property type="match status" value="1"/>
</dbReference>